<feature type="transmembrane region" description="Helical" evidence="1">
    <location>
        <begin position="6"/>
        <end position="28"/>
    </location>
</feature>
<keyword evidence="1" id="KW-0812">Transmembrane</keyword>
<accession>A0AB33CYR4</accession>
<dbReference type="EMBL" id="CP021641">
    <property type="protein sequence ID" value="ASR89173.1"/>
    <property type="molecule type" value="Genomic_DNA"/>
</dbReference>
<dbReference type="Proteomes" id="UP000214561">
    <property type="component" value="Chromosome"/>
</dbReference>
<reference evidence="2 3" key="1">
    <citation type="submission" date="2017-05" db="EMBL/GenBank/DDBJ databases">
        <authorList>
            <person name="Qiu J.G."/>
            <person name="He J."/>
        </authorList>
    </citation>
    <scope>NUCLEOTIDE SEQUENCE [LARGE SCALE GENOMIC DNA]</scope>
    <source>
        <strain evidence="2 3">JQ135</strain>
    </source>
</reference>
<organism evidence="2 3">
    <name type="scientific">Alcaligenes faecalis</name>
    <dbReference type="NCBI Taxonomy" id="511"/>
    <lineage>
        <taxon>Bacteria</taxon>
        <taxon>Pseudomonadati</taxon>
        <taxon>Pseudomonadota</taxon>
        <taxon>Betaproteobacteria</taxon>
        <taxon>Burkholderiales</taxon>
        <taxon>Alcaligenaceae</taxon>
        <taxon>Alcaligenes</taxon>
    </lineage>
</organism>
<proteinExistence type="predicted"/>
<evidence type="ECO:0000256" key="1">
    <source>
        <dbReference type="SAM" id="Phobius"/>
    </source>
</evidence>
<evidence type="ECO:0000313" key="3">
    <source>
        <dbReference type="Proteomes" id="UP000214561"/>
    </source>
</evidence>
<sequence length="172" mass="19540">MLENLAIYKQVVAPTLGPLVLIVGWFFLSRDNDRRESRKELRALVDEYRNKVDKLLEDGVCYFTSIDNTTANNDATIAEISIKQQLDKLEFRLQALQKMDSRYSTLTGKFSELADALTGHPKFESRSSSSGIPVSANDPMVLNAWLKASKLCDQMELLFIETQVRRGCWSDD</sequence>
<keyword evidence="1" id="KW-1133">Transmembrane helix</keyword>
<protein>
    <submittedName>
        <fullName evidence="2">Uncharacterized protein</fullName>
    </submittedName>
</protein>
<keyword evidence="1" id="KW-0472">Membrane</keyword>
<gene>
    <name evidence="2" type="ORF">AFA_06775</name>
</gene>
<dbReference type="RefSeq" id="WP_094196273.1">
    <property type="nucleotide sequence ID" value="NZ_CP021641.1"/>
</dbReference>
<dbReference type="AlphaFoldDB" id="A0AB33CYR4"/>
<dbReference type="KEGG" id="afq:AFA_06775"/>
<evidence type="ECO:0000313" key="2">
    <source>
        <dbReference type="EMBL" id="ASR89173.1"/>
    </source>
</evidence>
<name>A0AB33CYR4_ALCFA</name>